<keyword evidence="1" id="KW-0677">Repeat</keyword>
<evidence type="ECO:0000256" key="2">
    <source>
        <dbReference type="SAM" id="MobiDB-lite"/>
    </source>
</evidence>
<name>A0A5N4D271_CAMDR</name>
<accession>A0A5N4D271</accession>
<feature type="region of interest" description="Disordered" evidence="2">
    <location>
        <begin position="150"/>
        <end position="180"/>
    </location>
</feature>
<dbReference type="Proteomes" id="UP000299084">
    <property type="component" value="Unassembled WGS sequence"/>
</dbReference>
<evidence type="ECO:0000313" key="3">
    <source>
        <dbReference type="EMBL" id="KAB1265195.1"/>
    </source>
</evidence>
<dbReference type="SUPFAM" id="SSF54534">
    <property type="entry name" value="FKBP-like"/>
    <property type="match status" value="1"/>
</dbReference>
<sequence length="180" mass="19524">MFDVHIIDFHNPADPVEIKTLSQPAETCNETAKPGDFVHYHYNCSLLDGTRLFSSWIQGRARAGQVAQGVPGSAVLLFEVKLVSQEDGLPTGYLFVWHEDPPANLFEDLDLNKDGEVPLEESLLTGLRPGAPAKATCSCSGQALAQSPLPWLSGRSPPSSRLKSVKAKDASCLARTLRKP</sequence>
<organism evidence="3 4">
    <name type="scientific">Camelus dromedarius</name>
    <name type="common">Dromedary</name>
    <name type="synonym">Arabian camel</name>
    <dbReference type="NCBI Taxonomy" id="9838"/>
    <lineage>
        <taxon>Eukaryota</taxon>
        <taxon>Metazoa</taxon>
        <taxon>Chordata</taxon>
        <taxon>Craniata</taxon>
        <taxon>Vertebrata</taxon>
        <taxon>Euteleostomi</taxon>
        <taxon>Mammalia</taxon>
        <taxon>Eutheria</taxon>
        <taxon>Laurasiatheria</taxon>
        <taxon>Artiodactyla</taxon>
        <taxon>Tylopoda</taxon>
        <taxon>Camelidae</taxon>
        <taxon>Camelus</taxon>
    </lineage>
</organism>
<keyword evidence="4" id="KW-1185">Reference proteome</keyword>
<evidence type="ECO:0000256" key="1">
    <source>
        <dbReference type="ARBA" id="ARBA00022737"/>
    </source>
</evidence>
<dbReference type="PANTHER" id="PTHR46046:SF3">
    <property type="entry name" value="PEPTIDYL-PROLYL CIS-TRANS ISOMERASE FKBP10"/>
    <property type="match status" value="1"/>
</dbReference>
<dbReference type="EMBL" id="JWIN03000016">
    <property type="protein sequence ID" value="KAB1265195.1"/>
    <property type="molecule type" value="Genomic_DNA"/>
</dbReference>
<comment type="caution">
    <text evidence="3">The sequence shown here is derived from an EMBL/GenBank/DDBJ whole genome shotgun (WGS) entry which is preliminary data.</text>
</comment>
<evidence type="ECO:0000313" key="4">
    <source>
        <dbReference type="Proteomes" id="UP000299084"/>
    </source>
</evidence>
<dbReference type="InterPro" id="IPR051989">
    <property type="entry name" value="FKBP-like_isomerase"/>
</dbReference>
<dbReference type="AlphaFoldDB" id="A0A5N4D271"/>
<dbReference type="GO" id="GO:0016853">
    <property type="term" value="F:isomerase activity"/>
    <property type="evidence" value="ECO:0007669"/>
    <property type="project" value="UniProtKB-KW"/>
</dbReference>
<keyword evidence="3" id="KW-0413">Isomerase</keyword>
<proteinExistence type="predicted"/>
<reference evidence="3 4" key="1">
    <citation type="journal article" date="2019" name="Mol. Ecol. Resour.">
        <title>Improving Illumina assemblies with Hi-C and long reads: an example with the North African dromedary.</title>
        <authorList>
            <person name="Elbers J.P."/>
            <person name="Rogers M.F."/>
            <person name="Perelman P.L."/>
            <person name="Proskuryakova A.A."/>
            <person name="Serdyukova N.A."/>
            <person name="Johnson W.E."/>
            <person name="Horin P."/>
            <person name="Corander J."/>
            <person name="Murphy D."/>
            <person name="Burger P.A."/>
        </authorList>
    </citation>
    <scope>NUCLEOTIDE SEQUENCE [LARGE SCALE GENOMIC DNA]</scope>
    <source>
        <strain evidence="3">Drom800</strain>
        <tissue evidence="3">Blood</tissue>
    </source>
</reference>
<dbReference type="GO" id="GO:0005783">
    <property type="term" value="C:endoplasmic reticulum"/>
    <property type="evidence" value="ECO:0007669"/>
    <property type="project" value="TreeGrafter"/>
</dbReference>
<dbReference type="PANTHER" id="PTHR46046">
    <property type="entry name" value="PEPTIDYLPROLYL ISOMERASE"/>
    <property type="match status" value="1"/>
</dbReference>
<gene>
    <name evidence="3" type="ORF">Cadr_000019483</name>
</gene>
<protein>
    <submittedName>
        <fullName evidence="3">Peptidyl-prolyl cis-trans isomerase FKBP10</fullName>
    </submittedName>
</protein>